<dbReference type="SUPFAM" id="SSF51338">
    <property type="entry name" value="Composite domain of metallo-dependent hydrolases"/>
    <property type="match status" value="2"/>
</dbReference>
<dbReference type="Pfam" id="PF01979">
    <property type="entry name" value="Amidohydro_1"/>
    <property type="match status" value="1"/>
</dbReference>
<dbReference type="InterPro" id="IPR006680">
    <property type="entry name" value="Amidohydro-rel"/>
</dbReference>
<gene>
    <name evidence="3" type="ORF">ACFQ39_13730</name>
</gene>
<organism evidence="3 4">
    <name type="scientific">Namhaeicola litoreus</name>
    <dbReference type="NCBI Taxonomy" id="1052145"/>
    <lineage>
        <taxon>Bacteria</taxon>
        <taxon>Pseudomonadati</taxon>
        <taxon>Bacteroidota</taxon>
        <taxon>Flavobacteriia</taxon>
        <taxon>Flavobacteriales</taxon>
        <taxon>Flavobacteriaceae</taxon>
        <taxon>Namhaeicola</taxon>
    </lineage>
</organism>
<dbReference type="InterPro" id="IPR032466">
    <property type="entry name" value="Metal_Hydrolase"/>
</dbReference>
<dbReference type="SUPFAM" id="SSF51556">
    <property type="entry name" value="Metallo-dependent hydrolases"/>
    <property type="match status" value="1"/>
</dbReference>
<comment type="caution">
    <text evidence="3">The sequence shown here is derived from an EMBL/GenBank/DDBJ whole genome shotgun (WGS) entry which is preliminary data.</text>
</comment>
<keyword evidence="4" id="KW-1185">Reference proteome</keyword>
<proteinExistence type="predicted"/>
<dbReference type="EMBL" id="JBHTMY010000003">
    <property type="protein sequence ID" value="MFD1316681.1"/>
    <property type="molecule type" value="Genomic_DNA"/>
</dbReference>
<evidence type="ECO:0000313" key="4">
    <source>
        <dbReference type="Proteomes" id="UP001597201"/>
    </source>
</evidence>
<dbReference type="InterPro" id="IPR051781">
    <property type="entry name" value="Metallo-dep_Hydrolase"/>
</dbReference>
<sequence>MIKKIIFFLFVFPAILSGQEYFPKNYGVKNENQNYTAFTNAVIHVNPNQKVEGTLLIRGDEIVNVSSSSNLPKNCVIIDLKGKSIYPSFIEAYSDFGFSVEKKGSGNFRSGGSPQYDSKREGYYWNDHILPERNGVSEFKFDQKKAEELRKLGFGIVHTHKPDGIIRGTGVLVSLNELGTDAQRILDDRSAQFLSFKKSDESNQIYPNSIMGSMALLKQVSFDADWYQKGGSETKDLSLEAYNRNKSLLQIFYAGDKADALRAIQLGKELQTNFVIVGGGNEYQLAEHFKKAGNSLIIPLNFPKAYDVENPMLADYIALSDMRYWNQAPTNLANLQKMGINFSLTSFGLEKTSDFKENLLKTISYGFDKKAALASLTTIPASILGKSQQMGTLEKGKLANFIISSDDIFEKETIIYENWIQGKRHVINDIDLLDLSGNYTLQINSQSYDLQIDGSNPDLKAKVKKDTINIPAKISFTDNWINLYFNSSKKESEYIRLTGKVIDPSKFSGVAVLSDGRETSFTSVKKNEKIDENTKKDGKETPWLTPVTFPNNGYGLTNKPAQETVLIKNATVWTNEKEGVLLNTDVLIKDGKIAKIGKALTANNVKEIDGTGKHLTSGIIDEHSHISTVSTNEVGQNSTAEVTMEEAINFEDINIYRALAGGVTQAQILHGSANPIGGRSAIIKMKWGETPDQLIDKRAPKFIKFALGENVKQSNWMGGRFPQSRMGVEQVFIDYFQRAKEYEILKKSGKPYRKDLELETLAEIINKERFISCHSYVQSEINMLMKVAEQFNFKINTFTHILEGYKVADKMAAHGVGGSTFSDWWAYKYEVKDAIPYNAALMHNEGVVTAINSDDAEMMRRLNQEAAKTVKYGGISEEEAWKMVTLNPARLLHIDSYVGSIKVGKDADLVLWTDNPLSVNALAERTMIEGRTYFDLNSDKMKRANIQKERSQLINAMLEAKNSGSETQKPKKNETKLNHCDTVD</sequence>
<dbReference type="CDD" id="cd01309">
    <property type="entry name" value="Met_dep_hydrolase_C"/>
    <property type="match status" value="1"/>
</dbReference>
<reference evidence="4" key="1">
    <citation type="journal article" date="2019" name="Int. J. Syst. Evol. Microbiol.">
        <title>The Global Catalogue of Microorganisms (GCM) 10K type strain sequencing project: providing services to taxonomists for standard genome sequencing and annotation.</title>
        <authorList>
            <consortium name="The Broad Institute Genomics Platform"/>
            <consortium name="The Broad Institute Genome Sequencing Center for Infectious Disease"/>
            <person name="Wu L."/>
            <person name="Ma J."/>
        </authorList>
    </citation>
    <scope>NUCLEOTIDE SEQUENCE [LARGE SCALE GENOMIC DNA]</scope>
    <source>
        <strain evidence="4">CCUG 61485</strain>
    </source>
</reference>
<evidence type="ECO:0000256" key="1">
    <source>
        <dbReference type="SAM" id="MobiDB-lite"/>
    </source>
</evidence>
<name>A0ABW3Y6N4_9FLAO</name>
<evidence type="ECO:0000259" key="2">
    <source>
        <dbReference type="Pfam" id="PF01979"/>
    </source>
</evidence>
<dbReference type="PANTHER" id="PTHR43135:SF3">
    <property type="entry name" value="ALPHA-D-RIBOSE 1-METHYLPHOSPHONATE 5-TRIPHOSPHATE DIPHOSPHATASE"/>
    <property type="match status" value="1"/>
</dbReference>
<protein>
    <submittedName>
        <fullName evidence="3">Amidohydrolase family protein</fullName>
    </submittedName>
</protein>
<dbReference type="Gene3D" id="3.20.20.140">
    <property type="entry name" value="Metal-dependent hydrolases"/>
    <property type="match status" value="2"/>
</dbReference>
<dbReference type="InterPro" id="IPR011059">
    <property type="entry name" value="Metal-dep_hydrolase_composite"/>
</dbReference>
<feature type="compositionally biased region" description="Basic and acidic residues" evidence="1">
    <location>
        <begin position="968"/>
        <end position="984"/>
    </location>
</feature>
<dbReference type="Proteomes" id="UP001597201">
    <property type="component" value="Unassembled WGS sequence"/>
</dbReference>
<feature type="domain" description="Amidohydrolase-related" evidence="2">
    <location>
        <begin position="839"/>
        <end position="916"/>
    </location>
</feature>
<dbReference type="PANTHER" id="PTHR43135">
    <property type="entry name" value="ALPHA-D-RIBOSE 1-METHYLPHOSPHONATE 5-TRIPHOSPHATE DIPHOSPHATASE"/>
    <property type="match status" value="1"/>
</dbReference>
<feature type="region of interest" description="Disordered" evidence="1">
    <location>
        <begin position="961"/>
        <end position="984"/>
    </location>
</feature>
<accession>A0ABW3Y6N4</accession>
<evidence type="ECO:0000313" key="3">
    <source>
        <dbReference type="EMBL" id="MFD1316681.1"/>
    </source>
</evidence>
<dbReference type="RefSeq" id="WP_377179894.1">
    <property type="nucleotide sequence ID" value="NZ_JBHTMY010000003.1"/>
</dbReference>